<dbReference type="EMBL" id="JBHTMK010000012">
    <property type="protein sequence ID" value="MFD1365517.1"/>
    <property type="molecule type" value="Genomic_DNA"/>
</dbReference>
<sequence length="277" mass="28903">MTARHTLGSLLRRARAEGYAVPAFNVVDEATMAAVLDTAASAGSPVVVQTSARTAAFWGAAPLRAAFEARRAASGVAAVLHLDHCTDADQVLDCVRAGWESALFDVSDRPFAEAVADTRRVVAEAAGHGAEIEGEFERIARIGETTPVVAAASYDRSREFVAATGVLCLSPDLGTRHGHYDADPPIRLDLARRLAGTVPVVLHGGSGLSAAALAATVAAGVSKINFSSAVKTEYLATVRDLAGSAEEPLDLPRALRARVGAVCDTYIRRSGSRGRQT</sequence>
<keyword evidence="3" id="KW-1185">Reference proteome</keyword>
<dbReference type="SUPFAM" id="SSF51569">
    <property type="entry name" value="Aldolase"/>
    <property type="match status" value="1"/>
</dbReference>
<comment type="cofactor">
    <cofactor evidence="1">
        <name>Zn(2+)</name>
        <dbReference type="ChEBI" id="CHEBI:29105"/>
    </cofactor>
</comment>
<dbReference type="InterPro" id="IPR013785">
    <property type="entry name" value="Aldolase_TIM"/>
</dbReference>
<dbReference type="RefSeq" id="WP_317792949.1">
    <property type="nucleotide sequence ID" value="NZ_AP028461.1"/>
</dbReference>
<dbReference type="PANTHER" id="PTHR30304:SF0">
    <property type="entry name" value="D-TAGATOSE-1,6-BISPHOSPHATE ALDOLASE SUBUNIT GATY-RELATED"/>
    <property type="match status" value="1"/>
</dbReference>
<evidence type="ECO:0000313" key="2">
    <source>
        <dbReference type="EMBL" id="MFD1365517.1"/>
    </source>
</evidence>
<dbReference type="Proteomes" id="UP001597183">
    <property type="component" value="Unassembled WGS sequence"/>
</dbReference>
<dbReference type="PANTHER" id="PTHR30304">
    <property type="entry name" value="D-TAGATOSE-1,6-BISPHOSPHATE ALDOLASE"/>
    <property type="match status" value="1"/>
</dbReference>
<proteinExistence type="predicted"/>
<dbReference type="PIRSF" id="PIRSF001359">
    <property type="entry name" value="F_bP_aldolase_II"/>
    <property type="match status" value="1"/>
</dbReference>
<evidence type="ECO:0000313" key="3">
    <source>
        <dbReference type="Proteomes" id="UP001597183"/>
    </source>
</evidence>
<dbReference type="Pfam" id="PF01116">
    <property type="entry name" value="F_bP_aldolase"/>
    <property type="match status" value="1"/>
</dbReference>
<reference evidence="3" key="1">
    <citation type="journal article" date="2019" name="Int. J. Syst. Evol. Microbiol.">
        <title>The Global Catalogue of Microorganisms (GCM) 10K type strain sequencing project: providing services to taxonomists for standard genome sequencing and annotation.</title>
        <authorList>
            <consortium name="The Broad Institute Genomics Platform"/>
            <consortium name="The Broad Institute Genome Sequencing Center for Infectious Disease"/>
            <person name="Wu L."/>
            <person name="Ma J."/>
        </authorList>
    </citation>
    <scope>NUCLEOTIDE SEQUENCE [LARGE SCALE GENOMIC DNA]</scope>
    <source>
        <strain evidence="3">CCM 7526</strain>
    </source>
</reference>
<dbReference type="InterPro" id="IPR000771">
    <property type="entry name" value="FBA_II"/>
</dbReference>
<evidence type="ECO:0000256" key="1">
    <source>
        <dbReference type="ARBA" id="ARBA00001947"/>
    </source>
</evidence>
<accession>A0ABW4A5V7</accession>
<protein>
    <submittedName>
        <fullName evidence="2">Class II fructose-bisphosphate aldolase</fullName>
        <ecNumber evidence="2">4.1.2.13</ecNumber>
    </submittedName>
</protein>
<gene>
    <name evidence="2" type="ORF">ACFQ5G_09215</name>
</gene>
<name>A0ABW4A5V7_9ACTN</name>
<organism evidence="2 3">
    <name type="scientific">Actinoplanes sichuanensis</name>
    <dbReference type="NCBI Taxonomy" id="512349"/>
    <lineage>
        <taxon>Bacteria</taxon>
        <taxon>Bacillati</taxon>
        <taxon>Actinomycetota</taxon>
        <taxon>Actinomycetes</taxon>
        <taxon>Micromonosporales</taxon>
        <taxon>Micromonosporaceae</taxon>
        <taxon>Actinoplanes</taxon>
    </lineage>
</organism>
<dbReference type="EC" id="4.1.2.13" evidence="2"/>
<comment type="caution">
    <text evidence="2">The sequence shown here is derived from an EMBL/GenBank/DDBJ whole genome shotgun (WGS) entry which is preliminary data.</text>
</comment>
<dbReference type="GO" id="GO:0004332">
    <property type="term" value="F:fructose-bisphosphate aldolase activity"/>
    <property type="evidence" value="ECO:0007669"/>
    <property type="project" value="UniProtKB-EC"/>
</dbReference>
<keyword evidence="2" id="KW-0456">Lyase</keyword>
<dbReference type="InterPro" id="IPR050246">
    <property type="entry name" value="Class_II_FBP_aldolase"/>
</dbReference>
<dbReference type="Gene3D" id="3.20.20.70">
    <property type="entry name" value="Aldolase class I"/>
    <property type="match status" value="1"/>
</dbReference>